<keyword evidence="4 8" id="KW-0812">Transmembrane</keyword>
<evidence type="ECO:0000313" key="11">
    <source>
        <dbReference type="Proteomes" id="UP000747542"/>
    </source>
</evidence>
<evidence type="ECO:0000256" key="7">
    <source>
        <dbReference type="ARBA" id="ARBA00023136"/>
    </source>
</evidence>
<evidence type="ECO:0000256" key="5">
    <source>
        <dbReference type="ARBA" id="ARBA00022801"/>
    </source>
</evidence>
<keyword evidence="7 8" id="KW-0472">Membrane</keyword>
<dbReference type="GO" id="GO:0004252">
    <property type="term" value="F:serine-type endopeptidase activity"/>
    <property type="evidence" value="ECO:0007669"/>
    <property type="project" value="InterPro"/>
</dbReference>
<keyword evidence="3" id="KW-0645">Protease</keyword>
<protein>
    <submittedName>
        <fullName evidence="10">Rhomboid-related protein 4-like</fullName>
    </submittedName>
</protein>
<keyword evidence="11" id="KW-1185">Reference proteome</keyword>
<dbReference type="GO" id="GO:0006508">
    <property type="term" value="P:proteolysis"/>
    <property type="evidence" value="ECO:0007669"/>
    <property type="project" value="UniProtKB-KW"/>
</dbReference>
<evidence type="ECO:0000313" key="10">
    <source>
        <dbReference type="EMBL" id="KAG7154505.1"/>
    </source>
</evidence>
<dbReference type="Gene3D" id="1.20.1540.10">
    <property type="entry name" value="Rhomboid-like"/>
    <property type="match status" value="1"/>
</dbReference>
<evidence type="ECO:0000256" key="4">
    <source>
        <dbReference type="ARBA" id="ARBA00022692"/>
    </source>
</evidence>
<dbReference type="InterPro" id="IPR035952">
    <property type="entry name" value="Rhomboid-like_sf"/>
</dbReference>
<keyword evidence="6 8" id="KW-1133">Transmembrane helix</keyword>
<gene>
    <name evidence="10" type="primary">RHBDD1-L</name>
    <name evidence="10" type="ORF">Hamer_G018256</name>
</gene>
<evidence type="ECO:0000256" key="6">
    <source>
        <dbReference type="ARBA" id="ARBA00022989"/>
    </source>
</evidence>
<sequence>MPRRRQQGIGLGIMFLLHKLYSTGLGNIPSVTLLAIIGQCFLFMGIVNPPWDRYDVCVSGESILLYHDYKRLFLSAIEHADDFHLYYNMASLILKGRTLEKRYGSVKFLILLVVFTIATNLTYVGLVWLASELLESYSYMKQCAIGFSGVLFALKVLTTHYEGTDTRYVHGIIVPAKYAVWAELVVIQILVPRASFIGHLAGILVGLVYVMGPLKYLINTIYWSVPGFSASLGASYTYHHGTTGTASHPGMPQQSYGWNINDGSQYQSEQVSQSNQLYDYGKRDRSKELL</sequence>
<evidence type="ECO:0000256" key="8">
    <source>
        <dbReference type="SAM" id="Phobius"/>
    </source>
</evidence>
<evidence type="ECO:0000256" key="2">
    <source>
        <dbReference type="ARBA" id="ARBA00009045"/>
    </source>
</evidence>
<dbReference type="PANTHER" id="PTHR43066">
    <property type="entry name" value="RHOMBOID-RELATED PROTEIN"/>
    <property type="match status" value="1"/>
</dbReference>
<evidence type="ECO:0000256" key="1">
    <source>
        <dbReference type="ARBA" id="ARBA00004141"/>
    </source>
</evidence>
<evidence type="ECO:0000259" key="9">
    <source>
        <dbReference type="Pfam" id="PF01694"/>
    </source>
</evidence>
<keyword evidence="5" id="KW-0378">Hydrolase</keyword>
<dbReference type="AlphaFoldDB" id="A0A8J5MKF7"/>
<accession>A0A8J5MKF7</accession>
<dbReference type="EMBL" id="JAHLQT010044460">
    <property type="protein sequence ID" value="KAG7154505.1"/>
    <property type="molecule type" value="Genomic_DNA"/>
</dbReference>
<dbReference type="PANTHER" id="PTHR43066:SF1">
    <property type="entry name" value="RHOMBOID PROTEIN 2"/>
    <property type="match status" value="1"/>
</dbReference>
<dbReference type="GO" id="GO:0016020">
    <property type="term" value="C:membrane"/>
    <property type="evidence" value="ECO:0007669"/>
    <property type="project" value="UniProtKB-SubCell"/>
</dbReference>
<dbReference type="SUPFAM" id="SSF144091">
    <property type="entry name" value="Rhomboid-like"/>
    <property type="match status" value="1"/>
</dbReference>
<dbReference type="Pfam" id="PF01694">
    <property type="entry name" value="Rhomboid"/>
    <property type="match status" value="1"/>
</dbReference>
<evidence type="ECO:0000256" key="3">
    <source>
        <dbReference type="ARBA" id="ARBA00022670"/>
    </source>
</evidence>
<comment type="similarity">
    <text evidence="2">Belongs to the peptidase S54 family.</text>
</comment>
<comment type="caution">
    <text evidence="10">The sequence shown here is derived from an EMBL/GenBank/DDBJ whole genome shotgun (WGS) entry which is preliminary data.</text>
</comment>
<feature type="transmembrane region" description="Helical" evidence="8">
    <location>
        <begin position="108"/>
        <end position="131"/>
    </location>
</feature>
<dbReference type="Proteomes" id="UP000747542">
    <property type="component" value="Unassembled WGS sequence"/>
</dbReference>
<feature type="transmembrane region" description="Helical" evidence="8">
    <location>
        <begin position="196"/>
        <end position="218"/>
    </location>
</feature>
<feature type="transmembrane region" description="Helical" evidence="8">
    <location>
        <begin position="169"/>
        <end position="190"/>
    </location>
</feature>
<name>A0A8J5MKF7_HOMAM</name>
<organism evidence="10 11">
    <name type="scientific">Homarus americanus</name>
    <name type="common">American lobster</name>
    <dbReference type="NCBI Taxonomy" id="6706"/>
    <lineage>
        <taxon>Eukaryota</taxon>
        <taxon>Metazoa</taxon>
        <taxon>Ecdysozoa</taxon>
        <taxon>Arthropoda</taxon>
        <taxon>Crustacea</taxon>
        <taxon>Multicrustacea</taxon>
        <taxon>Malacostraca</taxon>
        <taxon>Eumalacostraca</taxon>
        <taxon>Eucarida</taxon>
        <taxon>Decapoda</taxon>
        <taxon>Pleocyemata</taxon>
        <taxon>Astacidea</taxon>
        <taxon>Nephropoidea</taxon>
        <taxon>Nephropidae</taxon>
        <taxon>Homarus</taxon>
    </lineage>
</organism>
<dbReference type="FunFam" id="1.20.1540.10:FF:000008">
    <property type="entry name" value="RHOMBOID-like protein 13"/>
    <property type="match status" value="1"/>
</dbReference>
<feature type="transmembrane region" description="Helical" evidence="8">
    <location>
        <begin position="20"/>
        <end position="44"/>
    </location>
</feature>
<comment type="subcellular location">
    <subcellularLocation>
        <location evidence="1">Membrane</location>
        <topology evidence="1">Multi-pass membrane protein</topology>
    </subcellularLocation>
</comment>
<proteinExistence type="inferred from homology"/>
<feature type="domain" description="Peptidase S54 rhomboid" evidence="9">
    <location>
        <begin position="69"/>
        <end position="211"/>
    </location>
</feature>
<reference evidence="10" key="1">
    <citation type="journal article" date="2021" name="Sci. Adv.">
        <title>The American lobster genome reveals insights on longevity, neural, and immune adaptations.</title>
        <authorList>
            <person name="Polinski J.M."/>
            <person name="Zimin A.V."/>
            <person name="Clark K.F."/>
            <person name="Kohn A.B."/>
            <person name="Sadowski N."/>
            <person name="Timp W."/>
            <person name="Ptitsyn A."/>
            <person name="Khanna P."/>
            <person name="Romanova D.Y."/>
            <person name="Williams P."/>
            <person name="Greenwood S.J."/>
            <person name="Moroz L.L."/>
            <person name="Walt D.R."/>
            <person name="Bodnar A.G."/>
        </authorList>
    </citation>
    <scope>NUCLEOTIDE SEQUENCE</scope>
    <source>
        <strain evidence="10">GMGI-L3</strain>
    </source>
</reference>
<dbReference type="InterPro" id="IPR022764">
    <property type="entry name" value="Peptidase_S54_rhomboid_dom"/>
</dbReference>